<evidence type="ECO:0000313" key="3">
    <source>
        <dbReference type="EMBL" id="MFD1150913.1"/>
    </source>
</evidence>
<dbReference type="EMBL" id="JBHTLK010000194">
    <property type="protein sequence ID" value="MFD1150913.1"/>
    <property type="molecule type" value="Genomic_DNA"/>
</dbReference>
<feature type="region of interest" description="Disordered" evidence="1">
    <location>
        <begin position="1"/>
        <end position="26"/>
    </location>
</feature>
<keyword evidence="4" id="KW-1185">Reference proteome</keyword>
<feature type="transmembrane region" description="Helical" evidence="2">
    <location>
        <begin position="33"/>
        <end position="52"/>
    </location>
</feature>
<sequence>MATRRRRNRRAAASTTPPARPTAPERPAYRKSWTWLTVLVIPMLVGGAIALYSSRLALDQAGEQEARAQSGANRAEDADLARFPAVLARVRQATYYPPYEWVFPQALSEATVAELAKPSRQWFETEGEKLSRDEMNAYLEELAARKRELGGVLSLWRDSERLSKSATKHLVSLVGNRREKIRVVDLRARVVERLPRMNGTLLRFPSEGSTPIEQVAVDLDDPSGRLIATDAEGVERPLLEAKSITLEEGEEIGLEINAMAATASYRWELEVTVEHGVANRETVRIRADGTSDGPAFLTAAWHYDDTFAGGVYRQDYYTYALVRTE</sequence>
<accession>A0ABW3R1C4</accession>
<proteinExistence type="predicted"/>
<reference evidence="4" key="1">
    <citation type="journal article" date="2019" name="Int. J. Syst. Evol. Microbiol.">
        <title>The Global Catalogue of Microorganisms (GCM) 10K type strain sequencing project: providing services to taxonomists for standard genome sequencing and annotation.</title>
        <authorList>
            <consortium name="The Broad Institute Genomics Platform"/>
            <consortium name="The Broad Institute Genome Sequencing Center for Infectious Disease"/>
            <person name="Wu L."/>
            <person name="Ma J."/>
        </authorList>
    </citation>
    <scope>NUCLEOTIDE SEQUENCE [LARGE SCALE GENOMIC DNA]</scope>
    <source>
        <strain evidence="4">CCUG 60214</strain>
    </source>
</reference>
<keyword evidence="2" id="KW-0812">Transmembrane</keyword>
<evidence type="ECO:0000256" key="1">
    <source>
        <dbReference type="SAM" id="MobiDB-lite"/>
    </source>
</evidence>
<comment type="caution">
    <text evidence="3">The sequence shown here is derived from an EMBL/GenBank/DDBJ whole genome shotgun (WGS) entry which is preliminary data.</text>
</comment>
<keyword evidence="2" id="KW-1133">Transmembrane helix</keyword>
<dbReference type="Proteomes" id="UP001597168">
    <property type="component" value="Unassembled WGS sequence"/>
</dbReference>
<protein>
    <submittedName>
        <fullName evidence="3">Uncharacterized protein</fullName>
    </submittedName>
</protein>
<name>A0ABW3R1C4_9PSEU</name>
<dbReference type="RefSeq" id="WP_380727435.1">
    <property type="nucleotide sequence ID" value="NZ_JBHTLK010000194.1"/>
</dbReference>
<evidence type="ECO:0000313" key="4">
    <source>
        <dbReference type="Proteomes" id="UP001597168"/>
    </source>
</evidence>
<organism evidence="3 4">
    <name type="scientific">Saccharothrix hoggarensis</name>
    <dbReference type="NCBI Taxonomy" id="913853"/>
    <lineage>
        <taxon>Bacteria</taxon>
        <taxon>Bacillati</taxon>
        <taxon>Actinomycetota</taxon>
        <taxon>Actinomycetes</taxon>
        <taxon>Pseudonocardiales</taxon>
        <taxon>Pseudonocardiaceae</taxon>
        <taxon>Saccharothrix</taxon>
    </lineage>
</organism>
<gene>
    <name evidence="3" type="ORF">ACFQ3T_27620</name>
</gene>
<feature type="compositionally biased region" description="Basic residues" evidence="1">
    <location>
        <begin position="1"/>
        <end position="10"/>
    </location>
</feature>
<evidence type="ECO:0000256" key="2">
    <source>
        <dbReference type="SAM" id="Phobius"/>
    </source>
</evidence>
<keyword evidence="2" id="KW-0472">Membrane</keyword>